<proteinExistence type="predicted"/>
<organism evidence="1 2">
    <name type="scientific">Corallococcus exercitus</name>
    <dbReference type="NCBI Taxonomy" id="2316736"/>
    <lineage>
        <taxon>Bacteria</taxon>
        <taxon>Pseudomonadati</taxon>
        <taxon>Myxococcota</taxon>
        <taxon>Myxococcia</taxon>
        <taxon>Myxococcales</taxon>
        <taxon>Cystobacterineae</taxon>
        <taxon>Myxococcaceae</taxon>
        <taxon>Corallococcus</taxon>
    </lineage>
</organism>
<dbReference type="AlphaFoldDB" id="A0A7Y4JTU7"/>
<gene>
    <name evidence="1" type="ORF">HNS30_18670</name>
</gene>
<dbReference type="Gene3D" id="2.40.10.220">
    <property type="entry name" value="predicted glycosyltransferase like domains"/>
    <property type="match status" value="1"/>
</dbReference>
<sequence length="757" mass="83440">MSMMWTQNPEPSASPVNQGGSVVLATSPTTNGTAARKRGVLTMDGGIPASSKFRHAIEFGSGDALRNVIPLPPAEAALDDSGYSLHGTGPAAITCAVGRPDAVLGDVTRLSPTVVWVAPRQPLVDTTESRTFSVYLACNGTTIGPLNGAFIRTDMDVPNAPVGLQLVGVTLEQGRQILGFLSDALRQGVAVPAASALPVQDTIADPERIRSIFTAICAAGNKGVLRRQGRVVRMVLERFHAATGQLEWRTEDATPDFGEPSYDIDVIGYNSAYRLRAEAGRSEGDRLFTALPAQLFRIRHRWHRRVPAPEGVHARFHHPLWREQGLLRREVLDLSFSGLCMRCQPQDLLFPGLLPPLIELELGDGQRVSVRGEIRYVSSVRQDGTVLCGLSVLPYSSDEARWVRFVSQTLSPATRTSEGLVDELWDLFNRSGFFSLGGSTPAEFEELKQNFASLAKRAAEVPQLFCNAVWPSERGIEATLSFTKPYRHAWLGHQVAKRPGKPPEGLKEAGAIMRDLYLRTFEHPQSDPDFHWVVAYVEALNPWINKAHVKYAQRQMEAGSSLAFTRKIQKMKAFSHELTGRVHPYSVGPATASELSLLAATVAQQFPECYVQSLDLTRDRLDMGPVTAKWKSFGMERERTVLVARRDGVPCAAAVLELGQLGANLFRLLDNTRLFSLLGDGTRAYSALLDAARRWYAARNRPSFLYLREDEGGDYVQECGLHDGPDPYLWIISSKLVPDFLEHISELTIGRRGAHSR</sequence>
<evidence type="ECO:0000313" key="1">
    <source>
        <dbReference type="EMBL" id="NOK11068.1"/>
    </source>
</evidence>
<reference evidence="1 2" key="1">
    <citation type="submission" date="2020-05" db="EMBL/GenBank/DDBJ databases">
        <authorList>
            <person name="Whitworth D."/>
        </authorList>
    </citation>
    <scope>NUCLEOTIDE SEQUENCE [LARGE SCALE GENOMIC DNA]</scope>
    <source>
        <strain evidence="1 2">CA046A</strain>
    </source>
</reference>
<dbReference type="Proteomes" id="UP000528460">
    <property type="component" value="Unassembled WGS sequence"/>
</dbReference>
<evidence type="ECO:0008006" key="3">
    <source>
        <dbReference type="Google" id="ProtNLM"/>
    </source>
</evidence>
<protein>
    <recommendedName>
        <fullName evidence="3">PilZ domain-containing protein</fullName>
    </recommendedName>
</protein>
<comment type="caution">
    <text evidence="1">The sequence shown here is derived from an EMBL/GenBank/DDBJ whole genome shotgun (WGS) entry which is preliminary data.</text>
</comment>
<accession>A0A7Y4JTU7</accession>
<dbReference type="EMBL" id="JABFJW010000137">
    <property type="protein sequence ID" value="NOK11068.1"/>
    <property type="molecule type" value="Genomic_DNA"/>
</dbReference>
<evidence type="ECO:0000313" key="2">
    <source>
        <dbReference type="Proteomes" id="UP000528460"/>
    </source>
</evidence>
<name>A0A7Y4JTU7_9BACT</name>